<dbReference type="EnsemblPlants" id="PNT61007">
    <property type="protein sequence ID" value="PNT61007"/>
    <property type="gene ID" value="BRADI_5g09046v3"/>
</dbReference>
<dbReference type="PANTHER" id="PTHR21256">
    <property type="entry name" value="HISTIDINOL DEHYDROGENASE HDH"/>
    <property type="match status" value="1"/>
</dbReference>
<organism evidence="2">
    <name type="scientific">Brachypodium distachyon</name>
    <name type="common">Purple false brome</name>
    <name type="synonym">Trachynia distachya</name>
    <dbReference type="NCBI Taxonomy" id="15368"/>
    <lineage>
        <taxon>Eukaryota</taxon>
        <taxon>Viridiplantae</taxon>
        <taxon>Streptophyta</taxon>
        <taxon>Embryophyta</taxon>
        <taxon>Tracheophyta</taxon>
        <taxon>Spermatophyta</taxon>
        <taxon>Magnoliopsida</taxon>
        <taxon>Liliopsida</taxon>
        <taxon>Poales</taxon>
        <taxon>Poaceae</taxon>
        <taxon>BOP clade</taxon>
        <taxon>Pooideae</taxon>
        <taxon>Stipodae</taxon>
        <taxon>Brachypodieae</taxon>
        <taxon>Brachypodium</taxon>
    </lineage>
</organism>
<dbReference type="PANTHER" id="PTHR21256:SF2">
    <property type="entry name" value="HISTIDINE BIOSYNTHESIS TRIFUNCTIONAL PROTEIN"/>
    <property type="match status" value="1"/>
</dbReference>
<protein>
    <recommendedName>
        <fullName evidence="5">Histidinol dehydrogenase</fullName>
    </recommendedName>
</protein>
<sequence>MGSLRAPALPVGGASAGRGCRLCLASSRVLKSKVLTVSCAMKSYRLSNLSDVEVSSLKARPRIDFSSIFSTVNPIVEDVRVRGDAAVKDYTEKFDKVILDNVVVRVSDLLDAELDPAVKEAFDVAYDNIFAFHVSQKMTEKTVENMKVVLQCCLQLH</sequence>
<evidence type="ECO:0000313" key="3">
    <source>
        <dbReference type="EnsemblPlants" id="PNT61007"/>
    </source>
</evidence>
<reference evidence="2 3" key="1">
    <citation type="journal article" date="2010" name="Nature">
        <title>Genome sequencing and analysis of the model grass Brachypodium distachyon.</title>
        <authorList>
            <consortium name="International Brachypodium Initiative"/>
        </authorList>
    </citation>
    <scope>NUCLEOTIDE SEQUENCE [LARGE SCALE GENOMIC DNA]</scope>
    <source>
        <strain evidence="2 3">Bd21</strain>
    </source>
</reference>
<gene>
    <name evidence="2" type="ORF">BRADI_5g09046v3</name>
</gene>
<proteinExistence type="predicted"/>
<keyword evidence="4" id="KW-1185">Reference proteome</keyword>
<dbReference type="OrthoDB" id="1750324at2759"/>
<dbReference type="Pfam" id="PF00815">
    <property type="entry name" value="Histidinol_dh"/>
    <property type="match status" value="1"/>
</dbReference>
<evidence type="ECO:0000313" key="2">
    <source>
        <dbReference type="EMBL" id="PNT61007.1"/>
    </source>
</evidence>
<evidence type="ECO:0000256" key="1">
    <source>
        <dbReference type="ARBA" id="ARBA00023002"/>
    </source>
</evidence>
<reference evidence="3" key="3">
    <citation type="submission" date="2018-08" db="UniProtKB">
        <authorList>
            <consortium name="EnsemblPlants"/>
        </authorList>
    </citation>
    <scope>IDENTIFICATION</scope>
    <source>
        <strain evidence="3">cv. Bd21</strain>
    </source>
</reference>
<keyword evidence="1" id="KW-0560">Oxidoreductase</keyword>
<dbReference type="GO" id="GO:0016616">
    <property type="term" value="F:oxidoreductase activity, acting on the CH-OH group of donors, NAD or NADP as acceptor"/>
    <property type="evidence" value="ECO:0007669"/>
    <property type="project" value="InterPro"/>
</dbReference>
<dbReference type="InParanoid" id="A0A2K2CG55"/>
<dbReference type="Proteomes" id="UP000008810">
    <property type="component" value="Chromosome 5"/>
</dbReference>
<dbReference type="EMBL" id="CM000884">
    <property type="protein sequence ID" value="PNT61007.1"/>
    <property type="molecule type" value="Genomic_DNA"/>
</dbReference>
<dbReference type="Gramene" id="PNT61007">
    <property type="protein sequence ID" value="PNT61007"/>
    <property type="gene ID" value="BRADI_5g09046v3"/>
</dbReference>
<dbReference type="STRING" id="15368.A0A2K2CG55"/>
<accession>A0A2K2CG55</accession>
<evidence type="ECO:0008006" key="5">
    <source>
        <dbReference type="Google" id="ProtNLM"/>
    </source>
</evidence>
<dbReference type="AlphaFoldDB" id="A0A2K2CG55"/>
<dbReference type="GO" id="GO:0046872">
    <property type="term" value="F:metal ion binding"/>
    <property type="evidence" value="ECO:0007669"/>
    <property type="project" value="InterPro"/>
</dbReference>
<evidence type="ECO:0000313" key="4">
    <source>
        <dbReference type="Proteomes" id="UP000008810"/>
    </source>
</evidence>
<dbReference type="GO" id="GO:0051287">
    <property type="term" value="F:NAD binding"/>
    <property type="evidence" value="ECO:0007669"/>
    <property type="project" value="InterPro"/>
</dbReference>
<name>A0A2K2CG55_BRADI</name>
<dbReference type="Gene3D" id="3.40.50.1980">
    <property type="entry name" value="Nitrogenase molybdenum iron protein domain"/>
    <property type="match status" value="1"/>
</dbReference>
<reference evidence="2" key="2">
    <citation type="submission" date="2017-06" db="EMBL/GenBank/DDBJ databases">
        <title>WGS assembly of Brachypodium distachyon.</title>
        <authorList>
            <consortium name="The International Brachypodium Initiative"/>
            <person name="Lucas S."/>
            <person name="Harmon-Smith M."/>
            <person name="Lail K."/>
            <person name="Tice H."/>
            <person name="Grimwood J."/>
            <person name="Bruce D."/>
            <person name="Barry K."/>
            <person name="Shu S."/>
            <person name="Lindquist E."/>
            <person name="Wang M."/>
            <person name="Pitluck S."/>
            <person name="Vogel J.P."/>
            <person name="Garvin D.F."/>
            <person name="Mockler T.C."/>
            <person name="Schmutz J."/>
            <person name="Rokhsar D."/>
            <person name="Bevan M.W."/>
        </authorList>
    </citation>
    <scope>NUCLEOTIDE SEQUENCE</scope>
    <source>
        <strain evidence="2">Bd21</strain>
    </source>
</reference>
<dbReference type="InterPro" id="IPR012131">
    <property type="entry name" value="Hstdl_DH"/>
</dbReference>